<feature type="region of interest" description="Disordered" evidence="1">
    <location>
        <begin position="1"/>
        <end position="21"/>
    </location>
</feature>
<sequence>MGSGVRPSPVRTPGPRPRVHNRALSGIKTIDDANQYSSQSHLDQMISDFIHSQAQQRSLLGSSTISPGKMMRVLDTHTGEFKKIHPTEEAYAILSHTWDPAGEQSYHDLRRMQSKGLQSLFDHPDLSPKIREACSIARSHGYRYIWIDSCCIDKQDSIELSEAINTMFFWYSRSNVCYAYLVNVPNGKETDAQSRFHTSRWFSRGWTLQELIAPRALLFLSRDWQLFGTIAALSGAIEKITGIELSVLKQQKPLSAIPVIVRMAWAAKRETEKVEDRAYSLFGIFDVHLPMSYGEGDRAFFRLQAALLQTIPDQTIFAWGARLFLESPPKGRTAVLFRTPDHHASFVATTPQDFVDATRFRPFSGDLSPFGLTHIPIAEFRNTPYGMRTQLPLLPISVLFDDNDLKLHRSATTAQWYLLILSCEHPDKGGHLVARVCFSDTVGSDEPKLLQRGFVLLSTSRGKDQASLFDTFILSPTEVQQSHSKLIIDTVYLPFIWFSSSYSWDRSEYARQMASSAPDNSALSVQLTKWSEVALRAQGFEPEVRHSTTRDSLLVHHYHFTLRRCNVSISIELSYHPGSSHGLFYVASSIVPTSLGESVVESQDSPPASVTGEYGASGFPDLTLTTPTGELTLVIGLDFDPLLRESDKHDLCYVNIQVVESPPEFPASLAHPSSDAPHADLYGTTAHTCLPSLSVKHFSALKRRLEWLRGCIGRGSLEAALRQVEW</sequence>
<name>A0A4Q9N2N1_9APHY</name>
<evidence type="ECO:0000256" key="1">
    <source>
        <dbReference type="SAM" id="MobiDB-lite"/>
    </source>
</evidence>
<dbReference type="EMBL" id="ML143389">
    <property type="protein sequence ID" value="TBU34118.1"/>
    <property type="molecule type" value="Genomic_DNA"/>
</dbReference>
<evidence type="ECO:0000259" key="3">
    <source>
        <dbReference type="Pfam" id="PF26640"/>
    </source>
</evidence>
<reference evidence="4" key="1">
    <citation type="submission" date="2019-01" db="EMBL/GenBank/DDBJ databases">
        <title>Draft genome sequences of three monokaryotic isolates of the white-rot basidiomycete fungus Dichomitus squalens.</title>
        <authorList>
            <consortium name="DOE Joint Genome Institute"/>
            <person name="Lopez S.C."/>
            <person name="Andreopoulos B."/>
            <person name="Pangilinan J."/>
            <person name="Lipzen A."/>
            <person name="Riley R."/>
            <person name="Ahrendt S."/>
            <person name="Ng V."/>
            <person name="Barry K."/>
            <person name="Daum C."/>
            <person name="Grigoriev I.V."/>
            <person name="Hilden K.S."/>
            <person name="Makela M.R."/>
            <person name="de Vries R.P."/>
        </authorList>
    </citation>
    <scope>NUCLEOTIDE SEQUENCE [LARGE SCALE GENOMIC DNA]</scope>
    <source>
        <strain evidence="4">OM18370.1</strain>
    </source>
</reference>
<dbReference type="AlphaFoldDB" id="A0A4Q9N2N1"/>
<dbReference type="Pfam" id="PF26640">
    <property type="entry name" value="DUF8212"/>
    <property type="match status" value="1"/>
</dbReference>
<evidence type="ECO:0000259" key="2">
    <source>
        <dbReference type="Pfam" id="PF06985"/>
    </source>
</evidence>
<gene>
    <name evidence="4" type="ORF">BD311DRAFT_342920</name>
</gene>
<proteinExistence type="predicted"/>
<dbReference type="Pfam" id="PF06985">
    <property type="entry name" value="HET"/>
    <property type="match status" value="1"/>
</dbReference>
<accession>A0A4Q9N2N1</accession>
<dbReference type="PANTHER" id="PTHR10622">
    <property type="entry name" value="HET DOMAIN-CONTAINING PROTEIN"/>
    <property type="match status" value="1"/>
</dbReference>
<evidence type="ECO:0000313" key="4">
    <source>
        <dbReference type="EMBL" id="TBU34118.1"/>
    </source>
</evidence>
<dbReference type="InterPro" id="IPR058525">
    <property type="entry name" value="DUF8212"/>
</dbReference>
<feature type="domain" description="Heterokaryon incompatibility" evidence="2">
    <location>
        <begin position="91"/>
        <end position="182"/>
    </location>
</feature>
<dbReference type="PANTHER" id="PTHR10622:SF10">
    <property type="entry name" value="HET DOMAIN-CONTAINING PROTEIN"/>
    <property type="match status" value="1"/>
</dbReference>
<protein>
    <submittedName>
        <fullName evidence="4">Heterokaryon incompatibility protein-domain-containing protein</fullName>
    </submittedName>
</protein>
<dbReference type="InterPro" id="IPR010730">
    <property type="entry name" value="HET"/>
</dbReference>
<dbReference type="OrthoDB" id="1938262at2759"/>
<organism evidence="4">
    <name type="scientific">Dichomitus squalens</name>
    <dbReference type="NCBI Taxonomy" id="114155"/>
    <lineage>
        <taxon>Eukaryota</taxon>
        <taxon>Fungi</taxon>
        <taxon>Dikarya</taxon>
        <taxon>Basidiomycota</taxon>
        <taxon>Agaricomycotina</taxon>
        <taxon>Agaricomycetes</taxon>
        <taxon>Polyporales</taxon>
        <taxon>Polyporaceae</taxon>
        <taxon>Dichomitus</taxon>
    </lineage>
</organism>
<dbReference type="Proteomes" id="UP000292957">
    <property type="component" value="Unassembled WGS sequence"/>
</dbReference>
<feature type="domain" description="DUF8212" evidence="3">
    <location>
        <begin position="298"/>
        <end position="494"/>
    </location>
</feature>